<dbReference type="Gene3D" id="2.130.10.130">
    <property type="entry name" value="Integrin alpha, N-terminal"/>
    <property type="match status" value="1"/>
</dbReference>
<dbReference type="OrthoDB" id="7054769at2"/>
<dbReference type="InterPro" id="IPR013517">
    <property type="entry name" value="FG-GAP"/>
</dbReference>
<evidence type="ECO:0000313" key="3">
    <source>
        <dbReference type="EMBL" id="TLU65121.1"/>
    </source>
</evidence>
<gene>
    <name evidence="3" type="ORF">FE810_09345</name>
</gene>
<evidence type="ECO:0000313" key="4">
    <source>
        <dbReference type="Proteomes" id="UP000307790"/>
    </source>
</evidence>
<dbReference type="InterPro" id="IPR028994">
    <property type="entry name" value="Integrin_alpha_N"/>
</dbReference>
<dbReference type="AlphaFoldDB" id="A0A5R9IPD9"/>
<accession>A0A5R9IPD9</accession>
<evidence type="ECO:0000256" key="2">
    <source>
        <dbReference type="SAM" id="SignalP"/>
    </source>
</evidence>
<dbReference type="EMBL" id="VCBC01000008">
    <property type="protein sequence ID" value="TLU65121.1"/>
    <property type="molecule type" value="Genomic_DNA"/>
</dbReference>
<dbReference type="RefSeq" id="WP_138319791.1">
    <property type="nucleotide sequence ID" value="NZ_VCBC01000008.1"/>
</dbReference>
<dbReference type="SUPFAM" id="SSF69318">
    <property type="entry name" value="Integrin alpha N-terminal domain"/>
    <property type="match status" value="1"/>
</dbReference>
<organism evidence="3 4">
    <name type="scientific">Thalassotalea litorea</name>
    <dbReference type="NCBI Taxonomy" id="2020715"/>
    <lineage>
        <taxon>Bacteria</taxon>
        <taxon>Pseudomonadati</taxon>
        <taxon>Pseudomonadota</taxon>
        <taxon>Gammaproteobacteria</taxon>
        <taxon>Alteromonadales</taxon>
        <taxon>Colwelliaceae</taxon>
        <taxon>Thalassotalea</taxon>
    </lineage>
</organism>
<dbReference type="Proteomes" id="UP000307790">
    <property type="component" value="Unassembled WGS sequence"/>
</dbReference>
<sequence>MKELGKTLLILAMASVANVSQAENLSLKSQTISAPFSISQDPIRGNFLPNPGKEIILLGENDGKGQLAIFAVDERSGQYELYRHLPIGAQFFSFDSDAELDFSIDIGSEPTPGLELASDLGSATDSERLNRLYFLTSDQIVELRPEDSESPFQPRLDIDSIVIKSSSNYLKRANFVRDLNQDTDPDFALADFNGINLYLSQRQQGTAQEGELLSYKHQKLPVLPIVEVFESSVSYTQRKWFLVDMNQDKRSDIAWVNDGELLVHYAQGENEFNQEPSQVAINQQISGQNWWDTRNADGSNLDQSKLDHKNLERMDDIDGDGITDLVVRHSTSSGVLDRSNDYQVYLGQKTEQAIIYSQQPTTVLASEGTVGDIEFVDLNQDARQEVLVSSFDISVSQIIGALLSGSVDQDVLIYVQDKQSGSFKQSISKEVELTFSLSTGKSGAPVVKLADLNGDGYKELILSADEDKLKIYAGVNGDKYIASKAQKFSLPLPQNGVLLSSDDLNLDGKEELLVRYGVEDAEQYHDDLVIISAK</sequence>
<keyword evidence="1 2" id="KW-0732">Signal</keyword>
<feature type="chain" id="PRO_5024402649" evidence="2">
    <location>
        <begin position="23"/>
        <end position="534"/>
    </location>
</feature>
<proteinExistence type="predicted"/>
<evidence type="ECO:0000256" key="1">
    <source>
        <dbReference type="ARBA" id="ARBA00022729"/>
    </source>
</evidence>
<protein>
    <submittedName>
        <fullName evidence="3">VCBS repeat-containing protein</fullName>
    </submittedName>
</protein>
<keyword evidence="4" id="KW-1185">Reference proteome</keyword>
<name>A0A5R9IPD9_9GAMM</name>
<comment type="caution">
    <text evidence="3">The sequence shown here is derived from an EMBL/GenBank/DDBJ whole genome shotgun (WGS) entry which is preliminary data.</text>
</comment>
<feature type="signal peptide" evidence="2">
    <location>
        <begin position="1"/>
        <end position="22"/>
    </location>
</feature>
<dbReference type="Pfam" id="PF13517">
    <property type="entry name" value="FG-GAP_3"/>
    <property type="match status" value="1"/>
</dbReference>
<reference evidence="3 4" key="1">
    <citation type="submission" date="2019-05" db="EMBL/GenBank/DDBJ databases">
        <title>Genome sequences of Thalassotalea litorea 1K03283.</title>
        <authorList>
            <person name="Zhang D."/>
        </authorList>
    </citation>
    <scope>NUCLEOTIDE SEQUENCE [LARGE SCALE GENOMIC DNA]</scope>
    <source>
        <strain evidence="3 4">MCCC 1K03283</strain>
    </source>
</reference>